<dbReference type="STRING" id="2903.R1DLL2"/>
<dbReference type="GO" id="GO:0003723">
    <property type="term" value="F:RNA binding"/>
    <property type="evidence" value="ECO:0007669"/>
    <property type="project" value="TreeGrafter"/>
</dbReference>
<dbReference type="GO" id="GO:0016787">
    <property type="term" value="F:hydrolase activity"/>
    <property type="evidence" value="ECO:0007669"/>
    <property type="project" value="UniProtKB-KW"/>
</dbReference>
<keyword evidence="10" id="KW-1185">Reference proteome</keyword>
<evidence type="ECO:0000256" key="2">
    <source>
        <dbReference type="ARBA" id="ARBA00022801"/>
    </source>
</evidence>
<dbReference type="PANTHER" id="PTHR47963">
    <property type="entry name" value="DEAD-BOX ATP-DEPENDENT RNA HELICASE 47, MITOCHONDRIAL"/>
    <property type="match status" value="1"/>
</dbReference>
<dbReference type="GeneID" id="17255642"/>
<dbReference type="AlphaFoldDB" id="A0A0D3IEA9"/>
<evidence type="ECO:0000313" key="9">
    <source>
        <dbReference type="EnsemblProtists" id="EOD09594"/>
    </source>
</evidence>
<dbReference type="Pfam" id="PF00270">
    <property type="entry name" value="DEAD"/>
    <property type="match status" value="1"/>
</dbReference>
<evidence type="ECO:0000256" key="5">
    <source>
        <dbReference type="SAM" id="MobiDB-lite"/>
    </source>
</evidence>
<feature type="region of interest" description="Disordered" evidence="5">
    <location>
        <begin position="170"/>
        <end position="213"/>
    </location>
</feature>
<proteinExistence type="predicted"/>
<evidence type="ECO:0000256" key="1">
    <source>
        <dbReference type="ARBA" id="ARBA00022741"/>
    </source>
</evidence>
<feature type="compositionally biased region" description="Basic residues" evidence="5">
    <location>
        <begin position="188"/>
        <end position="205"/>
    </location>
</feature>
<accession>A0A0D3IEA9</accession>
<keyword evidence="6" id="KW-0732">Signal</keyword>
<dbReference type="OMA" id="TSEHAVR"/>
<reference evidence="10" key="1">
    <citation type="journal article" date="2013" name="Nature">
        <title>Pan genome of the phytoplankton Emiliania underpins its global distribution.</title>
        <authorList>
            <person name="Read B.A."/>
            <person name="Kegel J."/>
            <person name="Klute M.J."/>
            <person name="Kuo A."/>
            <person name="Lefebvre S.C."/>
            <person name="Maumus F."/>
            <person name="Mayer C."/>
            <person name="Miller J."/>
            <person name="Monier A."/>
            <person name="Salamov A."/>
            <person name="Young J."/>
            <person name="Aguilar M."/>
            <person name="Claverie J.M."/>
            <person name="Frickenhaus S."/>
            <person name="Gonzalez K."/>
            <person name="Herman E.K."/>
            <person name="Lin Y.C."/>
            <person name="Napier J."/>
            <person name="Ogata H."/>
            <person name="Sarno A.F."/>
            <person name="Shmutz J."/>
            <person name="Schroeder D."/>
            <person name="de Vargas C."/>
            <person name="Verret F."/>
            <person name="von Dassow P."/>
            <person name="Valentin K."/>
            <person name="Van de Peer Y."/>
            <person name="Wheeler G."/>
            <person name="Dacks J.B."/>
            <person name="Delwiche C.F."/>
            <person name="Dyhrman S.T."/>
            <person name="Glockner G."/>
            <person name="John U."/>
            <person name="Richards T."/>
            <person name="Worden A.Z."/>
            <person name="Zhang X."/>
            <person name="Grigoriev I.V."/>
            <person name="Allen A.E."/>
            <person name="Bidle K."/>
            <person name="Borodovsky M."/>
            <person name="Bowler C."/>
            <person name="Brownlee C."/>
            <person name="Cock J.M."/>
            <person name="Elias M."/>
            <person name="Gladyshev V.N."/>
            <person name="Groth M."/>
            <person name="Guda C."/>
            <person name="Hadaegh A."/>
            <person name="Iglesias-Rodriguez M.D."/>
            <person name="Jenkins J."/>
            <person name="Jones B.M."/>
            <person name="Lawson T."/>
            <person name="Leese F."/>
            <person name="Lindquist E."/>
            <person name="Lobanov A."/>
            <person name="Lomsadze A."/>
            <person name="Malik S.B."/>
            <person name="Marsh M.E."/>
            <person name="Mackinder L."/>
            <person name="Mock T."/>
            <person name="Mueller-Roeber B."/>
            <person name="Pagarete A."/>
            <person name="Parker M."/>
            <person name="Probert I."/>
            <person name="Quesneville H."/>
            <person name="Raines C."/>
            <person name="Rensing S.A."/>
            <person name="Riano-Pachon D.M."/>
            <person name="Richier S."/>
            <person name="Rokitta S."/>
            <person name="Shiraiwa Y."/>
            <person name="Soanes D.M."/>
            <person name="van der Giezen M."/>
            <person name="Wahlund T.M."/>
            <person name="Williams B."/>
            <person name="Wilson W."/>
            <person name="Wolfe G."/>
            <person name="Wurch L.L."/>
        </authorList>
    </citation>
    <scope>NUCLEOTIDE SEQUENCE</scope>
</reference>
<dbReference type="Proteomes" id="UP000013827">
    <property type="component" value="Unassembled WGS sequence"/>
</dbReference>
<dbReference type="Gene3D" id="3.40.50.300">
    <property type="entry name" value="P-loop containing nucleotide triphosphate hydrolases"/>
    <property type="match status" value="2"/>
</dbReference>
<dbReference type="SMART" id="SM00487">
    <property type="entry name" value="DEXDc"/>
    <property type="match status" value="1"/>
</dbReference>
<dbReference type="PaxDb" id="2903-EOD09594"/>
<dbReference type="SUPFAM" id="SSF52540">
    <property type="entry name" value="P-loop containing nucleoside triphosphate hydrolases"/>
    <property type="match status" value="1"/>
</dbReference>
<dbReference type="InterPro" id="IPR027417">
    <property type="entry name" value="P-loop_NTPase"/>
</dbReference>
<dbReference type="HOGENOM" id="CLU_003041_1_3_1"/>
<feature type="domain" description="Helicase C-terminal" evidence="8">
    <location>
        <begin position="318"/>
        <end position="491"/>
    </location>
</feature>
<evidence type="ECO:0000313" key="10">
    <source>
        <dbReference type="Proteomes" id="UP000013827"/>
    </source>
</evidence>
<dbReference type="eggNOG" id="KOG0335">
    <property type="taxonomic scope" value="Eukaryota"/>
</dbReference>
<dbReference type="Pfam" id="PF00271">
    <property type="entry name" value="Helicase_C"/>
    <property type="match status" value="1"/>
</dbReference>
<dbReference type="PROSITE" id="PS51194">
    <property type="entry name" value="HELICASE_CTER"/>
    <property type="match status" value="1"/>
</dbReference>
<evidence type="ECO:0000256" key="3">
    <source>
        <dbReference type="ARBA" id="ARBA00022806"/>
    </source>
</evidence>
<dbReference type="GO" id="GO:0003724">
    <property type="term" value="F:RNA helicase activity"/>
    <property type="evidence" value="ECO:0007669"/>
    <property type="project" value="TreeGrafter"/>
</dbReference>
<dbReference type="InterPro" id="IPR014001">
    <property type="entry name" value="Helicase_ATP-bd"/>
</dbReference>
<keyword evidence="3" id="KW-0347">Helicase</keyword>
<sequence length="491" mass="52405">MLTLCWLASTALRPRVAVTTRWPGVPDPLVERLHTAGYTRPMPIQRAAFPVIANGTNTVLHAETGSGKTLAYLVPLLSRSAPADGISAVIVSPSQELAIQIAAEARLLLPEPSDVLLAIQPVDLRPSCLSGARVLVGTPRALLQVFRGARGAVLGPDAVVLDEVDLLLPPGTVQPSPPTMQSSARAPGRAHRMAARGKARARPTRGRGGPAANPTALAIERRLRAKRPAQLVLEWLRRSRPRGAPKLQLVSCSATVCAETRRGVGWLVGGGGKRDAGVVVTAAPAHPPPRNLAQRGVGNVRLPSTLSHSVYSGRAAARLVMLRVATEELMPEAPLLVIPNGGSVPRCVDELRKAGFLSAVALNQALGVLPADEGDAAQGEASPEGMMQQRQLLADSYRSEASRRQAELPLLVTSEHAVRGVDFKGLDCVFLLGLPQRVDSYVHAAGRTAREGRRGRAVSLIFSEEEAQRMDDFRRELGIKVEKIDLSFLRP</sequence>
<dbReference type="InterPro" id="IPR001650">
    <property type="entry name" value="Helicase_C-like"/>
</dbReference>
<evidence type="ECO:0000259" key="7">
    <source>
        <dbReference type="PROSITE" id="PS51192"/>
    </source>
</evidence>
<evidence type="ECO:0000256" key="4">
    <source>
        <dbReference type="ARBA" id="ARBA00022840"/>
    </source>
</evidence>
<protein>
    <submittedName>
        <fullName evidence="9">Uncharacterized protein</fullName>
    </submittedName>
</protein>
<dbReference type="InterPro" id="IPR050547">
    <property type="entry name" value="DEAD_box_RNA_helicases"/>
</dbReference>
<evidence type="ECO:0000256" key="6">
    <source>
        <dbReference type="SAM" id="SignalP"/>
    </source>
</evidence>
<dbReference type="InterPro" id="IPR011545">
    <property type="entry name" value="DEAD/DEAH_box_helicase_dom"/>
</dbReference>
<keyword evidence="2" id="KW-0378">Hydrolase</keyword>
<feature type="signal peptide" evidence="6">
    <location>
        <begin position="1"/>
        <end position="19"/>
    </location>
</feature>
<dbReference type="eggNOG" id="KOG0338">
    <property type="taxonomic scope" value="Eukaryota"/>
</dbReference>
<dbReference type="EnsemblProtists" id="EOD09594">
    <property type="protein sequence ID" value="EOD09594"/>
    <property type="gene ID" value="EMIHUDRAFT_420596"/>
</dbReference>
<keyword evidence="1" id="KW-0547">Nucleotide-binding</keyword>
<dbReference type="PROSITE" id="PS51192">
    <property type="entry name" value="HELICASE_ATP_BIND_1"/>
    <property type="match status" value="1"/>
</dbReference>
<organism evidence="9 10">
    <name type="scientific">Emiliania huxleyi (strain CCMP1516)</name>
    <dbReference type="NCBI Taxonomy" id="280463"/>
    <lineage>
        <taxon>Eukaryota</taxon>
        <taxon>Haptista</taxon>
        <taxon>Haptophyta</taxon>
        <taxon>Prymnesiophyceae</taxon>
        <taxon>Isochrysidales</taxon>
        <taxon>Noelaerhabdaceae</taxon>
        <taxon>Emiliania</taxon>
    </lineage>
</organism>
<reference evidence="9" key="2">
    <citation type="submission" date="2024-10" db="UniProtKB">
        <authorList>
            <consortium name="EnsemblProtists"/>
        </authorList>
    </citation>
    <scope>IDENTIFICATION</scope>
</reference>
<dbReference type="KEGG" id="ehx:EMIHUDRAFT_420596"/>
<feature type="domain" description="Helicase ATP-binding" evidence="7">
    <location>
        <begin position="49"/>
        <end position="184"/>
    </location>
</feature>
<name>A0A0D3IEA9_EMIH1</name>
<feature type="chain" id="PRO_5044291033" evidence="6">
    <location>
        <begin position="20"/>
        <end position="491"/>
    </location>
</feature>
<dbReference type="SMART" id="SM00490">
    <property type="entry name" value="HELICc"/>
    <property type="match status" value="1"/>
</dbReference>
<dbReference type="PANTHER" id="PTHR47963:SF3">
    <property type="entry name" value="DEAD-BOX ATP-DEPENDENT RNA HELICASE 47, MITOCHONDRIAL"/>
    <property type="match status" value="1"/>
</dbReference>
<evidence type="ECO:0000259" key="8">
    <source>
        <dbReference type="PROSITE" id="PS51194"/>
    </source>
</evidence>
<dbReference type="RefSeq" id="XP_005762023.1">
    <property type="nucleotide sequence ID" value="XM_005761966.1"/>
</dbReference>
<dbReference type="GO" id="GO:0005524">
    <property type="term" value="F:ATP binding"/>
    <property type="evidence" value="ECO:0007669"/>
    <property type="project" value="UniProtKB-KW"/>
</dbReference>
<keyword evidence="4" id="KW-0067">ATP-binding</keyword>